<dbReference type="AlphaFoldDB" id="X0XA94"/>
<gene>
    <name evidence="1" type="ORF">S01H1_68466</name>
</gene>
<organism evidence="1">
    <name type="scientific">marine sediment metagenome</name>
    <dbReference type="NCBI Taxonomy" id="412755"/>
    <lineage>
        <taxon>unclassified sequences</taxon>
        <taxon>metagenomes</taxon>
        <taxon>ecological metagenomes</taxon>
    </lineage>
</organism>
<dbReference type="PROSITE" id="PS51257">
    <property type="entry name" value="PROKAR_LIPOPROTEIN"/>
    <property type="match status" value="1"/>
</dbReference>
<name>X0XA94_9ZZZZ</name>
<accession>X0XA94</accession>
<proteinExistence type="predicted"/>
<comment type="caution">
    <text evidence="1">The sequence shown here is derived from an EMBL/GenBank/DDBJ whole genome shotgun (WGS) entry which is preliminary data.</text>
</comment>
<protein>
    <submittedName>
        <fullName evidence="1">Uncharacterized protein</fullName>
    </submittedName>
</protein>
<reference evidence="1" key="1">
    <citation type="journal article" date="2014" name="Front. Microbiol.">
        <title>High frequency of phylogenetically diverse reductive dehalogenase-homologous genes in deep subseafloor sedimentary metagenomes.</title>
        <authorList>
            <person name="Kawai M."/>
            <person name="Futagami T."/>
            <person name="Toyoda A."/>
            <person name="Takaki Y."/>
            <person name="Nishi S."/>
            <person name="Hori S."/>
            <person name="Arai W."/>
            <person name="Tsubouchi T."/>
            <person name="Morono Y."/>
            <person name="Uchiyama I."/>
            <person name="Ito T."/>
            <person name="Fujiyama A."/>
            <person name="Inagaki F."/>
            <person name="Takami H."/>
        </authorList>
    </citation>
    <scope>NUCLEOTIDE SEQUENCE</scope>
    <source>
        <strain evidence="1">Expedition CK06-06</strain>
    </source>
</reference>
<evidence type="ECO:0000313" key="1">
    <source>
        <dbReference type="EMBL" id="GAG32342.1"/>
    </source>
</evidence>
<dbReference type="EMBL" id="BARS01045408">
    <property type="protein sequence ID" value="GAG32342.1"/>
    <property type="molecule type" value="Genomic_DNA"/>
</dbReference>
<feature type="non-terminal residue" evidence="1">
    <location>
        <position position="76"/>
    </location>
</feature>
<sequence length="76" mass="8284">MKRSVFALVALAIGISGCSGNIGTPTPENLQVRLDVLSDLQEAWDVKILRPDIPTQVKELADFLCDSEADKEKLLS</sequence>